<name>A0A4Y2P2X2_ARAVE</name>
<evidence type="ECO:0000313" key="1">
    <source>
        <dbReference type="EMBL" id="GBN46235.1"/>
    </source>
</evidence>
<keyword evidence="2" id="KW-1185">Reference proteome</keyword>
<accession>A0A4Y2P2X2</accession>
<organism evidence="1 2">
    <name type="scientific">Araneus ventricosus</name>
    <name type="common">Orbweaver spider</name>
    <name type="synonym">Epeira ventricosa</name>
    <dbReference type="NCBI Taxonomy" id="182803"/>
    <lineage>
        <taxon>Eukaryota</taxon>
        <taxon>Metazoa</taxon>
        <taxon>Ecdysozoa</taxon>
        <taxon>Arthropoda</taxon>
        <taxon>Chelicerata</taxon>
        <taxon>Arachnida</taxon>
        <taxon>Araneae</taxon>
        <taxon>Araneomorphae</taxon>
        <taxon>Entelegynae</taxon>
        <taxon>Araneoidea</taxon>
        <taxon>Araneidae</taxon>
        <taxon>Araneus</taxon>
    </lineage>
</organism>
<dbReference type="EMBL" id="BGPR01010452">
    <property type="protein sequence ID" value="GBN46235.1"/>
    <property type="molecule type" value="Genomic_DNA"/>
</dbReference>
<evidence type="ECO:0000313" key="2">
    <source>
        <dbReference type="Proteomes" id="UP000499080"/>
    </source>
</evidence>
<sequence>MAIAGCTLPHLSGKVRLPSKLNFGCLEGSQSLIQRATLSYVRCGRNLTGLVGIDKLIKACLDPKFTCSRTEYVVIHTDVHYRTVHYKRNKLSIGDCILYYYLTYGMKYLQPSMKMFFSEYWKLVEYYMCLQGTTSATECVFSLVINSSGQ</sequence>
<gene>
    <name evidence="1" type="ORF">AVEN_140363_1</name>
</gene>
<proteinExistence type="predicted"/>
<protein>
    <submittedName>
        <fullName evidence="1">Uncharacterized protein</fullName>
    </submittedName>
</protein>
<dbReference type="AlphaFoldDB" id="A0A4Y2P2X2"/>
<comment type="caution">
    <text evidence="1">The sequence shown here is derived from an EMBL/GenBank/DDBJ whole genome shotgun (WGS) entry which is preliminary data.</text>
</comment>
<dbReference type="Proteomes" id="UP000499080">
    <property type="component" value="Unassembled WGS sequence"/>
</dbReference>
<reference evidence="1 2" key="1">
    <citation type="journal article" date="2019" name="Sci. Rep.">
        <title>Orb-weaving spider Araneus ventricosus genome elucidates the spidroin gene catalogue.</title>
        <authorList>
            <person name="Kono N."/>
            <person name="Nakamura H."/>
            <person name="Ohtoshi R."/>
            <person name="Moran D.A.P."/>
            <person name="Shinohara A."/>
            <person name="Yoshida Y."/>
            <person name="Fujiwara M."/>
            <person name="Mori M."/>
            <person name="Tomita M."/>
            <person name="Arakawa K."/>
        </authorList>
    </citation>
    <scope>NUCLEOTIDE SEQUENCE [LARGE SCALE GENOMIC DNA]</scope>
</reference>